<evidence type="ECO:0000313" key="6">
    <source>
        <dbReference type="Proteomes" id="UP000243333"/>
    </source>
</evidence>
<dbReference type="EMBL" id="FNBU01000017">
    <property type="protein sequence ID" value="SDF61472.1"/>
    <property type="molecule type" value="Genomic_DNA"/>
</dbReference>
<dbReference type="InterPro" id="IPR002104">
    <property type="entry name" value="Integrase_catalytic"/>
</dbReference>
<evidence type="ECO:0000256" key="3">
    <source>
        <dbReference type="ARBA" id="ARBA00023172"/>
    </source>
</evidence>
<dbReference type="PROSITE" id="PS51898">
    <property type="entry name" value="TYR_RECOMBINASE"/>
    <property type="match status" value="1"/>
</dbReference>
<dbReference type="PANTHER" id="PTHR30349">
    <property type="entry name" value="PHAGE INTEGRASE-RELATED"/>
    <property type="match status" value="1"/>
</dbReference>
<accession>A0A1G7MI80</accession>
<keyword evidence="3" id="KW-0233">DNA recombination</keyword>
<evidence type="ECO:0000259" key="4">
    <source>
        <dbReference type="PROSITE" id="PS51898"/>
    </source>
</evidence>
<organism evidence="5 6">
    <name type="scientific">Sporolituus thermophilus DSM 23256</name>
    <dbReference type="NCBI Taxonomy" id="1123285"/>
    <lineage>
        <taxon>Bacteria</taxon>
        <taxon>Bacillati</taxon>
        <taxon>Bacillota</taxon>
        <taxon>Negativicutes</taxon>
        <taxon>Selenomonadales</taxon>
        <taxon>Sporomusaceae</taxon>
        <taxon>Sporolituus</taxon>
    </lineage>
</organism>
<comment type="similarity">
    <text evidence="1">Belongs to the 'phage' integrase family.</text>
</comment>
<dbReference type="RefSeq" id="WP_093690788.1">
    <property type="nucleotide sequence ID" value="NZ_FNBU01000017.1"/>
</dbReference>
<evidence type="ECO:0000256" key="2">
    <source>
        <dbReference type="ARBA" id="ARBA00023125"/>
    </source>
</evidence>
<dbReference type="InterPro" id="IPR050090">
    <property type="entry name" value="Tyrosine_recombinase_XerCD"/>
</dbReference>
<dbReference type="AlphaFoldDB" id="A0A1G7MI80"/>
<name>A0A1G7MI80_9FIRM</name>
<dbReference type="CDD" id="cd00397">
    <property type="entry name" value="DNA_BRE_C"/>
    <property type="match status" value="1"/>
</dbReference>
<keyword evidence="2" id="KW-0238">DNA-binding</keyword>
<evidence type="ECO:0000313" key="5">
    <source>
        <dbReference type="EMBL" id="SDF61472.1"/>
    </source>
</evidence>
<dbReference type="GO" id="GO:0006310">
    <property type="term" value="P:DNA recombination"/>
    <property type="evidence" value="ECO:0007669"/>
    <property type="project" value="UniProtKB-KW"/>
</dbReference>
<feature type="domain" description="Tyr recombinase" evidence="4">
    <location>
        <begin position="18"/>
        <end position="192"/>
    </location>
</feature>
<dbReference type="GO" id="GO:0003677">
    <property type="term" value="F:DNA binding"/>
    <property type="evidence" value="ECO:0007669"/>
    <property type="project" value="UniProtKB-KW"/>
</dbReference>
<evidence type="ECO:0000256" key="1">
    <source>
        <dbReference type="ARBA" id="ARBA00008857"/>
    </source>
</evidence>
<dbReference type="STRING" id="1123285.SAMN05660235_02180"/>
<dbReference type="Gene3D" id="1.10.443.10">
    <property type="entry name" value="Intergrase catalytic core"/>
    <property type="match status" value="1"/>
</dbReference>
<dbReference type="Pfam" id="PF00589">
    <property type="entry name" value="Phage_integrase"/>
    <property type="match status" value="1"/>
</dbReference>
<protein>
    <submittedName>
        <fullName evidence="5">Integrase/recombinase XerD</fullName>
    </submittedName>
</protein>
<gene>
    <name evidence="5" type="ORF">SAMN05660235_02180</name>
</gene>
<sequence>MLPVAANKKALAMTINRKIPKYFTLDEVRQILNPLQKEKNYRAWFLFLFLVRTGARVSEALRVRVADIDFSNKVISIQTMKRPGNPVRSVPIKDDFIGAIGEYIAREGLLRENKLFKYNRVTAYLYVRNLCHAAGIMDDRAHPHTCRHTFAIINLAQGVPVTVVQEWLGHANILNTLIYTRILAQHSRGFAEQVNW</sequence>
<reference evidence="6" key="1">
    <citation type="submission" date="2016-10" db="EMBL/GenBank/DDBJ databases">
        <authorList>
            <person name="Varghese N."/>
            <person name="Submissions S."/>
        </authorList>
    </citation>
    <scope>NUCLEOTIDE SEQUENCE [LARGE SCALE GENOMIC DNA]</scope>
    <source>
        <strain evidence="6">DSM 23256</strain>
    </source>
</reference>
<dbReference type="OrthoDB" id="9803188at2"/>
<dbReference type="InterPro" id="IPR011010">
    <property type="entry name" value="DNA_brk_join_enz"/>
</dbReference>
<dbReference type="Proteomes" id="UP000243333">
    <property type="component" value="Unassembled WGS sequence"/>
</dbReference>
<keyword evidence="6" id="KW-1185">Reference proteome</keyword>
<proteinExistence type="inferred from homology"/>
<dbReference type="GO" id="GO:0015074">
    <property type="term" value="P:DNA integration"/>
    <property type="evidence" value="ECO:0007669"/>
    <property type="project" value="InterPro"/>
</dbReference>
<dbReference type="SUPFAM" id="SSF56349">
    <property type="entry name" value="DNA breaking-rejoining enzymes"/>
    <property type="match status" value="1"/>
</dbReference>
<dbReference type="InterPro" id="IPR013762">
    <property type="entry name" value="Integrase-like_cat_sf"/>
</dbReference>
<dbReference type="PANTHER" id="PTHR30349:SF41">
    <property type="entry name" value="INTEGRASE_RECOMBINASE PROTEIN MJ0367-RELATED"/>
    <property type="match status" value="1"/>
</dbReference>